<sequence length="63" mass="7301">MQPLFVLQPGYKKNGKRFGAITYKAEFMIYLPNGHVKGVVTDNFSIEKKMFEYYFPHLPLVAS</sequence>
<dbReference type="Proteomes" id="UP000194733">
    <property type="component" value="Unassembled WGS sequence"/>
</dbReference>
<dbReference type="AlphaFoldDB" id="A0A9Q5SJN1"/>
<evidence type="ECO:0000313" key="1">
    <source>
        <dbReference type="EMBL" id="OTX49567.1"/>
    </source>
</evidence>
<reference evidence="1 2" key="1">
    <citation type="submission" date="2016-10" db="EMBL/GenBank/DDBJ databases">
        <title>Comparative genomics of Bacillus thuringiensis reveals a path to pathogens against multiple invertebrate hosts.</title>
        <authorList>
            <person name="Zheng J."/>
            <person name="Gao Q."/>
            <person name="Liu H."/>
            <person name="Peng D."/>
            <person name="Ruan L."/>
            <person name="Sun M."/>
        </authorList>
    </citation>
    <scope>NUCLEOTIDE SEQUENCE [LARGE SCALE GENOMIC DNA]</scope>
    <source>
        <strain evidence="1">BGSC 4BB1</strain>
    </source>
</reference>
<dbReference type="EMBL" id="NFCY01000021">
    <property type="protein sequence ID" value="OTX49567.1"/>
    <property type="molecule type" value="Genomic_DNA"/>
</dbReference>
<proteinExistence type="predicted"/>
<protein>
    <submittedName>
        <fullName evidence="1">Uncharacterized protein</fullName>
    </submittedName>
</protein>
<accession>A0A9Q5SJN1</accession>
<dbReference type="InterPro" id="IPR009414">
    <property type="entry name" value="DUF1064"/>
</dbReference>
<organism evidence="1 2">
    <name type="scientific">Bacillus thuringiensis serovar sooncheon</name>
    <dbReference type="NCBI Taxonomy" id="180891"/>
    <lineage>
        <taxon>Bacteria</taxon>
        <taxon>Bacillati</taxon>
        <taxon>Bacillota</taxon>
        <taxon>Bacilli</taxon>
        <taxon>Bacillales</taxon>
        <taxon>Bacillaceae</taxon>
        <taxon>Bacillus</taxon>
        <taxon>Bacillus cereus group</taxon>
    </lineage>
</organism>
<comment type="caution">
    <text evidence="1">The sequence shown here is derived from an EMBL/GenBank/DDBJ whole genome shotgun (WGS) entry which is preliminary data.</text>
</comment>
<evidence type="ECO:0000313" key="2">
    <source>
        <dbReference type="Proteomes" id="UP000194733"/>
    </source>
</evidence>
<dbReference type="Pfam" id="PF06356">
    <property type="entry name" value="DUF1064"/>
    <property type="match status" value="1"/>
</dbReference>
<gene>
    <name evidence="1" type="ORF">BK724_08945</name>
</gene>
<name>A0A9Q5SJN1_BACTU</name>